<dbReference type="EMBL" id="JAFREL020000004">
    <property type="protein sequence ID" value="MEO1772041.1"/>
    <property type="molecule type" value="Genomic_DNA"/>
</dbReference>
<evidence type="ECO:0008006" key="3">
    <source>
        <dbReference type="Google" id="ProtNLM"/>
    </source>
</evidence>
<evidence type="ECO:0000313" key="2">
    <source>
        <dbReference type="Proteomes" id="UP000664357"/>
    </source>
</evidence>
<dbReference type="InterPro" id="IPR023214">
    <property type="entry name" value="HAD_sf"/>
</dbReference>
<accession>A0ABV0ETS1</accession>
<reference evidence="1 2" key="1">
    <citation type="submission" date="2024-02" db="EMBL/GenBank/DDBJ databases">
        <title>The Genome Sequence of Enterococcus sp. DIV0159.</title>
        <authorList>
            <person name="Earl A."/>
            <person name="Manson A."/>
            <person name="Gilmore M."/>
            <person name="Sanders J."/>
            <person name="Shea T."/>
            <person name="Howe W."/>
            <person name="Livny J."/>
            <person name="Cuomo C."/>
            <person name="Neafsey D."/>
            <person name="Birren B."/>
        </authorList>
    </citation>
    <scope>NUCLEOTIDE SEQUENCE [LARGE SCALE GENOMIC DNA]</scope>
    <source>
        <strain evidence="1 2">665A</strain>
    </source>
</reference>
<dbReference type="InterPro" id="IPR036412">
    <property type="entry name" value="HAD-like_sf"/>
</dbReference>
<proteinExistence type="predicted"/>
<sequence>MKAIVMDIDNTFCEKKGEKEYTDLEPIQEVVDQMKQYKEKGYKIILYTARQMRTYQGNVGLITANMVPVLTEWLEKWGIPYDELHVGKPWCGQGFYVDDRAIRPSEFLEWTEEEILQRIEDDRWKQS</sequence>
<comment type="caution">
    <text evidence="1">The sequence shown here is derived from an EMBL/GenBank/DDBJ whole genome shotgun (WGS) entry which is preliminary data.</text>
</comment>
<keyword evidence="2" id="KW-1185">Reference proteome</keyword>
<organism evidence="1 2">
    <name type="scientific">Candidatus Enterococcus ferrettii</name>
    <dbReference type="NCBI Taxonomy" id="2815324"/>
    <lineage>
        <taxon>Bacteria</taxon>
        <taxon>Bacillati</taxon>
        <taxon>Bacillota</taxon>
        <taxon>Bacilli</taxon>
        <taxon>Lactobacillales</taxon>
        <taxon>Enterococcaceae</taxon>
        <taxon>Enterococcus</taxon>
    </lineage>
</organism>
<dbReference type="RefSeq" id="WP_207704560.1">
    <property type="nucleotide sequence ID" value="NZ_JAFREL020000004.1"/>
</dbReference>
<protein>
    <recommendedName>
        <fullName evidence="3">Capsule biosynthesis phosphatase</fullName>
    </recommendedName>
</protein>
<dbReference type="Proteomes" id="UP000664357">
    <property type="component" value="Unassembled WGS sequence"/>
</dbReference>
<dbReference type="Gene3D" id="3.40.50.1000">
    <property type="entry name" value="HAD superfamily/HAD-like"/>
    <property type="match status" value="1"/>
</dbReference>
<gene>
    <name evidence="1" type="ORF">JZO67_004023</name>
</gene>
<evidence type="ECO:0000313" key="1">
    <source>
        <dbReference type="EMBL" id="MEO1772041.1"/>
    </source>
</evidence>
<dbReference type="SUPFAM" id="SSF56784">
    <property type="entry name" value="HAD-like"/>
    <property type="match status" value="1"/>
</dbReference>
<name>A0ABV0ETS1_9ENTE</name>